<proteinExistence type="predicted"/>
<feature type="transmembrane region" description="Helical" evidence="7">
    <location>
        <begin position="119"/>
        <end position="141"/>
    </location>
</feature>
<feature type="transmembrane region" description="Helical" evidence="7">
    <location>
        <begin position="76"/>
        <end position="99"/>
    </location>
</feature>
<comment type="subcellular location">
    <subcellularLocation>
        <location evidence="1">Cell membrane</location>
        <topology evidence="1">Multi-pass membrane protein</topology>
    </subcellularLocation>
</comment>
<dbReference type="PRINTS" id="PR00237">
    <property type="entry name" value="GPCRRHODOPSN"/>
</dbReference>
<accession>A0ABP0GV89</accession>
<evidence type="ECO:0000256" key="3">
    <source>
        <dbReference type="ARBA" id="ARBA00022692"/>
    </source>
</evidence>
<evidence type="ECO:0000313" key="10">
    <source>
        <dbReference type="Proteomes" id="UP001642483"/>
    </source>
</evidence>
<evidence type="ECO:0000256" key="6">
    <source>
        <dbReference type="ARBA" id="ARBA00023170"/>
    </source>
</evidence>
<dbReference type="Pfam" id="PF00001">
    <property type="entry name" value="7tm_1"/>
    <property type="match status" value="1"/>
</dbReference>
<feature type="transmembrane region" description="Helical" evidence="7">
    <location>
        <begin position="299"/>
        <end position="321"/>
    </location>
</feature>
<dbReference type="SUPFAM" id="SSF81321">
    <property type="entry name" value="Family A G protein-coupled receptor-like"/>
    <property type="match status" value="1"/>
</dbReference>
<dbReference type="InterPro" id="IPR000276">
    <property type="entry name" value="GPCR_Rhodpsn"/>
</dbReference>
<evidence type="ECO:0000256" key="2">
    <source>
        <dbReference type="ARBA" id="ARBA00022475"/>
    </source>
</evidence>
<dbReference type="Gene3D" id="1.20.1070.10">
    <property type="entry name" value="Rhodopsin 7-helix transmembrane proteins"/>
    <property type="match status" value="1"/>
</dbReference>
<reference evidence="9 10" key="1">
    <citation type="submission" date="2024-02" db="EMBL/GenBank/DDBJ databases">
        <authorList>
            <person name="Daric V."/>
            <person name="Darras S."/>
        </authorList>
    </citation>
    <scope>NUCLEOTIDE SEQUENCE [LARGE SCALE GENOMIC DNA]</scope>
</reference>
<dbReference type="EMBL" id="CAWYQH010000152">
    <property type="protein sequence ID" value="CAK8695666.1"/>
    <property type="molecule type" value="Genomic_DNA"/>
</dbReference>
<dbReference type="PANTHER" id="PTHR24241">
    <property type="entry name" value="NEUROPEPTIDE RECEPTOR-RELATED G-PROTEIN COUPLED RECEPTOR"/>
    <property type="match status" value="1"/>
</dbReference>
<evidence type="ECO:0000256" key="1">
    <source>
        <dbReference type="ARBA" id="ARBA00004651"/>
    </source>
</evidence>
<comment type="caution">
    <text evidence="9">The sequence shown here is derived from an EMBL/GenBank/DDBJ whole genome shotgun (WGS) entry which is preliminary data.</text>
</comment>
<feature type="transmembrane region" description="Helical" evidence="7">
    <location>
        <begin position="153"/>
        <end position="177"/>
    </location>
</feature>
<keyword evidence="4 7" id="KW-1133">Transmembrane helix</keyword>
<gene>
    <name evidence="9" type="ORF">CVLEPA_LOCUS28910</name>
</gene>
<dbReference type="PROSITE" id="PS50262">
    <property type="entry name" value="G_PROTEIN_RECEP_F1_2"/>
    <property type="match status" value="1"/>
</dbReference>
<evidence type="ECO:0000256" key="4">
    <source>
        <dbReference type="ARBA" id="ARBA00022989"/>
    </source>
</evidence>
<dbReference type="Proteomes" id="UP001642483">
    <property type="component" value="Unassembled WGS sequence"/>
</dbReference>
<feature type="transmembrane region" description="Helical" evidence="7">
    <location>
        <begin position="204"/>
        <end position="227"/>
    </location>
</feature>
<organism evidence="9 10">
    <name type="scientific">Clavelina lepadiformis</name>
    <name type="common">Light-bulb sea squirt</name>
    <name type="synonym">Ascidia lepadiformis</name>
    <dbReference type="NCBI Taxonomy" id="159417"/>
    <lineage>
        <taxon>Eukaryota</taxon>
        <taxon>Metazoa</taxon>
        <taxon>Chordata</taxon>
        <taxon>Tunicata</taxon>
        <taxon>Ascidiacea</taxon>
        <taxon>Aplousobranchia</taxon>
        <taxon>Clavelinidae</taxon>
        <taxon>Clavelina</taxon>
    </lineage>
</organism>
<feature type="domain" description="G-protein coupled receptors family 1 profile" evidence="8">
    <location>
        <begin position="43"/>
        <end position="318"/>
    </location>
</feature>
<protein>
    <recommendedName>
        <fullName evidence="8">G-protein coupled receptors family 1 profile domain-containing protein</fullName>
    </recommendedName>
</protein>
<feature type="transmembrane region" description="Helical" evidence="7">
    <location>
        <begin position="260"/>
        <end position="279"/>
    </location>
</feature>
<evidence type="ECO:0000256" key="7">
    <source>
        <dbReference type="SAM" id="Phobius"/>
    </source>
</evidence>
<keyword evidence="5 7" id="KW-0472">Membrane</keyword>
<dbReference type="InterPro" id="IPR017452">
    <property type="entry name" value="GPCR_Rhodpsn_7TM"/>
</dbReference>
<keyword evidence="3 7" id="KW-0812">Transmembrane</keyword>
<sequence length="372" mass="42189">MTTANITEMMTWQNLTTSLSDQCQHHQNVIKENGLTFDTLHLVRVVVTWILFAVSLAGNVFILLSLKGKRSQNFVMLNLTLSDLFYTAFVMPIDAFWNTFMEWMAGDVMCRVCQMVKQFGMYSSSFMVMVIALDRVTGVIASNQCSNQKKKGVILVACAWTASLLCSLPAGVIFSVISVPTCEGVEINQCVDFLVVPRVYLRPYYFFTMLMSFLLPQVVTLLAYSLIACEISNMKKRDCAMMGRKNSVSSMLMQKAKRRTLIASSLITLAFLVCWGPYYGRGIYDWFQADETQRSPAELSTVMYIAIYLNPVLHPIVFGIFMKEIKSKLFKTFGCSEPRQIGRFHVNKKRISLKSNMLLLPPVTRTPSERNV</sequence>
<evidence type="ECO:0000313" key="9">
    <source>
        <dbReference type="EMBL" id="CAK8695666.1"/>
    </source>
</evidence>
<keyword evidence="10" id="KW-1185">Reference proteome</keyword>
<evidence type="ECO:0000256" key="5">
    <source>
        <dbReference type="ARBA" id="ARBA00023136"/>
    </source>
</evidence>
<dbReference type="PANTHER" id="PTHR24241:SF59">
    <property type="entry name" value="ADIPOKINETIC HORMONE RECEPTOR, ISOFORM C"/>
    <property type="match status" value="1"/>
</dbReference>
<evidence type="ECO:0000259" key="8">
    <source>
        <dbReference type="PROSITE" id="PS50262"/>
    </source>
</evidence>
<keyword evidence="6" id="KW-0675">Receptor</keyword>
<name>A0ABP0GV89_CLALP</name>
<feature type="transmembrane region" description="Helical" evidence="7">
    <location>
        <begin position="42"/>
        <end position="64"/>
    </location>
</feature>
<keyword evidence="2" id="KW-1003">Cell membrane</keyword>